<evidence type="ECO:0000313" key="3">
    <source>
        <dbReference type="Proteomes" id="UP001595701"/>
    </source>
</evidence>
<dbReference type="PROSITE" id="PS50206">
    <property type="entry name" value="RHODANESE_3"/>
    <property type="match status" value="1"/>
</dbReference>
<protein>
    <submittedName>
        <fullName evidence="2">Rhodanese-like domain-containing protein</fullName>
    </submittedName>
</protein>
<dbReference type="SUPFAM" id="SSF52821">
    <property type="entry name" value="Rhodanese/Cell cycle control phosphatase"/>
    <property type="match status" value="1"/>
</dbReference>
<dbReference type="InterPro" id="IPR050229">
    <property type="entry name" value="GlpE_sulfurtransferase"/>
</dbReference>
<dbReference type="InterPro" id="IPR036873">
    <property type="entry name" value="Rhodanese-like_dom_sf"/>
</dbReference>
<dbReference type="PROSITE" id="PS00380">
    <property type="entry name" value="RHODANESE_1"/>
    <property type="match status" value="1"/>
</dbReference>
<name>A0ABV7SM67_9ACTN</name>
<sequence>MAQLITRDEVQKKIDNGGVTLVEALPASYYEEAHLPGAVNLPHDQVDGLAPELLPDKQAEIIVYCANSPCPNSGIAARRLTELGYENVYDYDDGKQDWIAAGLPTESGSAAF</sequence>
<feature type="domain" description="Rhodanese" evidence="1">
    <location>
        <begin position="15"/>
        <end position="107"/>
    </location>
</feature>
<dbReference type="SMART" id="SM00450">
    <property type="entry name" value="RHOD"/>
    <property type="match status" value="1"/>
</dbReference>
<dbReference type="PANTHER" id="PTHR43031:SF7">
    <property type="entry name" value="NITRIC OXIDE REDUCTASE FLRD-NAD(+) REDUCTASE"/>
    <property type="match status" value="1"/>
</dbReference>
<dbReference type="PANTHER" id="PTHR43031">
    <property type="entry name" value="FAD-DEPENDENT OXIDOREDUCTASE"/>
    <property type="match status" value="1"/>
</dbReference>
<dbReference type="CDD" id="cd00158">
    <property type="entry name" value="RHOD"/>
    <property type="match status" value="1"/>
</dbReference>
<dbReference type="Pfam" id="PF00581">
    <property type="entry name" value="Rhodanese"/>
    <property type="match status" value="1"/>
</dbReference>
<dbReference type="Gene3D" id="3.40.250.10">
    <property type="entry name" value="Rhodanese-like domain"/>
    <property type="match status" value="1"/>
</dbReference>
<organism evidence="2 3">
    <name type="scientific">Streptomyces yaanensis</name>
    <dbReference type="NCBI Taxonomy" id="1142239"/>
    <lineage>
        <taxon>Bacteria</taxon>
        <taxon>Bacillati</taxon>
        <taxon>Actinomycetota</taxon>
        <taxon>Actinomycetes</taxon>
        <taxon>Kitasatosporales</taxon>
        <taxon>Streptomycetaceae</taxon>
        <taxon>Streptomyces</taxon>
    </lineage>
</organism>
<dbReference type="Proteomes" id="UP001595701">
    <property type="component" value="Unassembled WGS sequence"/>
</dbReference>
<evidence type="ECO:0000313" key="2">
    <source>
        <dbReference type="EMBL" id="MFC3578027.1"/>
    </source>
</evidence>
<dbReference type="InterPro" id="IPR001307">
    <property type="entry name" value="Thiosulphate_STrfase_CS"/>
</dbReference>
<dbReference type="InterPro" id="IPR001763">
    <property type="entry name" value="Rhodanese-like_dom"/>
</dbReference>
<proteinExistence type="predicted"/>
<comment type="caution">
    <text evidence="2">The sequence shown here is derived from an EMBL/GenBank/DDBJ whole genome shotgun (WGS) entry which is preliminary data.</text>
</comment>
<dbReference type="RefSeq" id="WP_310776642.1">
    <property type="nucleotide sequence ID" value="NZ_JBHRWR010000042.1"/>
</dbReference>
<keyword evidence="3" id="KW-1185">Reference proteome</keyword>
<evidence type="ECO:0000259" key="1">
    <source>
        <dbReference type="PROSITE" id="PS50206"/>
    </source>
</evidence>
<dbReference type="EMBL" id="JBHRWR010000042">
    <property type="protein sequence ID" value="MFC3578027.1"/>
    <property type="molecule type" value="Genomic_DNA"/>
</dbReference>
<accession>A0ABV7SM67</accession>
<reference evidence="3" key="1">
    <citation type="journal article" date="2019" name="Int. J. Syst. Evol. Microbiol.">
        <title>The Global Catalogue of Microorganisms (GCM) 10K type strain sequencing project: providing services to taxonomists for standard genome sequencing and annotation.</title>
        <authorList>
            <consortium name="The Broad Institute Genomics Platform"/>
            <consortium name="The Broad Institute Genome Sequencing Center for Infectious Disease"/>
            <person name="Wu L."/>
            <person name="Ma J."/>
        </authorList>
    </citation>
    <scope>NUCLEOTIDE SEQUENCE [LARGE SCALE GENOMIC DNA]</scope>
    <source>
        <strain evidence="3">CGMCC 4.7035</strain>
    </source>
</reference>
<gene>
    <name evidence="2" type="ORF">ACFOZ0_33185</name>
</gene>